<sequence length="60" mass="6457">MIIEAVPNIRFNVAKTLQVVGPKVDAEVRVNTVAPCVTALLQYGDIDVVFFAQRALATLG</sequence>
<proteinExistence type="predicted"/>
<evidence type="ECO:0000313" key="2">
    <source>
        <dbReference type="Proteomes" id="UP001163321"/>
    </source>
</evidence>
<dbReference type="EMBL" id="CM047584">
    <property type="protein sequence ID" value="KAI9911426.1"/>
    <property type="molecule type" value="Genomic_DNA"/>
</dbReference>
<reference evidence="1 2" key="1">
    <citation type="journal article" date="2022" name="bioRxiv">
        <title>The genome of the oomycete Peronosclerospora sorghi, a cosmopolitan pathogen of maize and sorghum, is inflated with dispersed pseudogenes.</title>
        <authorList>
            <person name="Fletcher K."/>
            <person name="Martin F."/>
            <person name="Isakeit T."/>
            <person name="Cavanaugh K."/>
            <person name="Magill C."/>
            <person name="Michelmore R."/>
        </authorList>
    </citation>
    <scope>NUCLEOTIDE SEQUENCE [LARGE SCALE GENOMIC DNA]</scope>
    <source>
        <strain evidence="1">P6</strain>
    </source>
</reference>
<protein>
    <submittedName>
        <fullName evidence="1">Uncharacterized protein</fullName>
    </submittedName>
</protein>
<accession>A0ACC0VZB6</accession>
<evidence type="ECO:0000313" key="1">
    <source>
        <dbReference type="EMBL" id="KAI9911426.1"/>
    </source>
</evidence>
<dbReference type="Proteomes" id="UP001163321">
    <property type="component" value="Chromosome 5"/>
</dbReference>
<comment type="caution">
    <text evidence="1">The sequence shown here is derived from an EMBL/GenBank/DDBJ whole genome shotgun (WGS) entry which is preliminary data.</text>
</comment>
<keyword evidence="2" id="KW-1185">Reference proteome</keyword>
<gene>
    <name evidence="1" type="ORF">PsorP6_009225</name>
</gene>
<organism evidence="1 2">
    <name type="scientific">Peronosclerospora sorghi</name>
    <dbReference type="NCBI Taxonomy" id="230839"/>
    <lineage>
        <taxon>Eukaryota</taxon>
        <taxon>Sar</taxon>
        <taxon>Stramenopiles</taxon>
        <taxon>Oomycota</taxon>
        <taxon>Peronosporomycetes</taxon>
        <taxon>Peronosporales</taxon>
        <taxon>Peronosporaceae</taxon>
        <taxon>Peronosclerospora</taxon>
    </lineage>
</organism>
<name>A0ACC0VZB6_9STRA</name>